<dbReference type="OrthoDB" id="4418812at2759"/>
<evidence type="ECO:0000256" key="4">
    <source>
        <dbReference type="ARBA" id="ARBA00023239"/>
    </source>
</evidence>
<evidence type="ECO:0000256" key="3">
    <source>
        <dbReference type="ARBA" id="ARBA00022898"/>
    </source>
</evidence>
<dbReference type="GO" id="GO:0004794">
    <property type="term" value="F:threonine deaminase activity"/>
    <property type="evidence" value="ECO:0007669"/>
    <property type="project" value="TreeGrafter"/>
</dbReference>
<name>A0A9N9WF63_9NEOP</name>
<dbReference type="GO" id="GO:0006565">
    <property type="term" value="P:L-serine catabolic process"/>
    <property type="evidence" value="ECO:0007669"/>
    <property type="project" value="TreeGrafter"/>
</dbReference>
<protein>
    <recommendedName>
        <fullName evidence="5">L-serine deaminase</fullName>
    </recommendedName>
    <alternativeName>
        <fullName evidence="6">L-threonine dehydratase</fullName>
    </alternativeName>
</protein>
<evidence type="ECO:0000256" key="1">
    <source>
        <dbReference type="ARBA" id="ARBA00001933"/>
    </source>
</evidence>
<dbReference type="EMBL" id="OU893333">
    <property type="protein sequence ID" value="CAG9789375.1"/>
    <property type="molecule type" value="Genomic_DNA"/>
</dbReference>
<dbReference type="Pfam" id="PF00291">
    <property type="entry name" value="PALP"/>
    <property type="match status" value="1"/>
</dbReference>
<gene>
    <name evidence="8" type="ORF">DIATSA_LOCUS7114</name>
</gene>
<dbReference type="SUPFAM" id="SSF53686">
    <property type="entry name" value="Tryptophan synthase beta subunit-like PLP-dependent enzymes"/>
    <property type="match status" value="1"/>
</dbReference>
<keyword evidence="9" id="KW-1185">Reference proteome</keyword>
<dbReference type="GO" id="GO:0003941">
    <property type="term" value="F:L-serine ammonia-lyase activity"/>
    <property type="evidence" value="ECO:0007669"/>
    <property type="project" value="TreeGrafter"/>
</dbReference>
<dbReference type="GO" id="GO:0006567">
    <property type="term" value="P:L-threonine catabolic process"/>
    <property type="evidence" value="ECO:0007669"/>
    <property type="project" value="TreeGrafter"/>
</dbReference>
<dbReference type="PANTHER" id="PTHR48078">
    <property type="entry name" value="THREONINE DEHYDRATASE, MITOCHONDRIAL-RELATED"/>
    <property type="match status" value="1"/>
</dbReference>
<keyword evidence="4" id="KW-0456">Lyase</keyword>
<dbReference type="PANTHER" id="PTHR48078:SF19">
    <property type="entry name" value="ACT DOMAIN-CONTAINING PROTEIN"/>
    <property type="match status" value="1"/>
</dbReference>
<sequence>MMLNEEQQKIGVITASLGNWAMALAYYGNKLNIPVTVVLPVFTLSSIVEKCQYYEATVILNGDSLAESKHRAFTLLAETGKTYLNSYDHPHAIAGAGTIGLEILEQLPQTDAILIPVGGGGLIAGIATYVKHFKPDVLIYGIEPDKCCSFFKAIENERPYKTAVSHSLAESLAVPTVGVNAFHTAQSLINKMVLVDEDWITRAILHLLENENFIVEGAGAVSMSALLAVPDILPELREKNVVCLITGGNIDVVTLPKSLERAKAVEGRLIKLTVTLPLNGMKEQSKILSIIANVGCNILRSYIDRGWTDNDFYTIYLTLEIETKGLEHACILKRVLERLFPRKCDFIEEPFSPIPTCSCFPKKFG</sequence>
<accession>A0A9N9WF63</accession>
<proteinExistence type="inferred from homology"/>
<organism evidence="8 9">
    <name type="scientific">Diatraea saccharalis</name>
    <name type="common">sugarcane borer</name>
    <dbReference type="NCBI Taxonomy" id="40085"/>
    <lineage>
        <taxon>Eukaryota</taxon>
        <taxon>Metazoa</taxon>
        <taxon>Ecdysozoa</taxon>
        <taxon>Arthropoda</taxon>
        <taxon>Hexapoda</taxon>
        <taxon>Insecta</taxon>
        <taxon>Pterygota</taxon>
        <taxon>Neoptera</taxon>
        <taxon>Endopterygota</taxon>
        <taxon>Lepidoptera</taxon>
        <taxon>Glossata</taxon>
        <taxon>Ditrysia</taxon>
        <taxon>Pyraloidea</taxon>
        <taxon>Crambidae</taxon>
        <taxon>Crambinae</taxon>
        <taxon>Diatraea</taxon>
    </lineage>
</organism>
<dbReference type="Proteomes" id="UP001153714">
    <property type="component" value="Chromosome 2"/>
</dbReference>
<dbReference type="InterPro" id="IPR036052">
    <property type="entry name" value="TrpB-like_PALP_sf"/>
</dbReference>
<comment type="cofactor">
    <cofactor evidence="1">
        <name>pyridoxal 5'-phosphate</name>
        <dbReference type="ChEBI" id="CHEBI:597326"/>
    </cofactor>
</comment>
<dbReference type="GO" id="GO:0009097">
    <property type="term" value="P:isoleucine biosynthetic process"/>
    <property type="evidence" value="ECO:0007669"/>
    <property type="project" value="TreeGrafter"/>
</dbReference>
<evidence type="ECO:0000259" key="7">
    <source>
        <dbReference type="Pfam" id="PF00291"/>
    </source>
</evidence>
<reference evidence="8" key="2">
    <citation type="submission" date="2022-10" db="EMBL/GenBank/DDBJ databases">
        <authorList>
            <consortium name="ENA_rothamsted_submissions"/>
            <consortium name="culmorum"/>
            <person name="King R."/>
        </authorList>
    </citation>
    <scope>NUCLEOTIDE SEQUENCE</scope>
</reference>
<keyword evidence="3" id="KW-0663">Pyridoxal phosphate</keyword>
<reference evidence="8" key="1">
    <citation type="submission" date="2021-12" db="EMBL/GenBank/DDBJ databases">
        <authorList>
            <person name="King R."/>
        </authorList>
    </citation>
    <scope>NUCLEOTIDE SEQUENCE</scope>
</reference>
<dbReference type="InterPro" id="IPR050147">
    <property type="entry name" value="Ser/Thr_Dehydratase"/>
</dbReference>
<evidence type="ECO:0000313" key="8">
    <source>
        <dbReference type="EMBL" id="CAG9789375.1"/>
    </source>
</evidence>
<evidence type="ECO:0000256" key="6">
    <source>
        <dbReference type="ARBA" id="ARBA00042605"/>
    </source>
</evidence>
<dbReference type="FunFam" id="3.40.50.1100:FF:000007">
    <property type="entry name" value="L-threonine dehydratase catabolic TdcB"/>
    <property type="match status" value="1"/>
</dbReference>
<evidence type="ECO:0000256" key="2">
    <source>
        <dbReference type="ARBA" id="ARBA00010869"/>
    </source>
</evidence>
<dbReference type="Gene3D" id="3.40.50.1100">
    <property type="match status" value="2"/>
</dbReference>
<evidence type="ECO:0000256" key="5">
    <source>
        <dbReference type="ARBA" id="ARBA00041766"/>
    </source>
</evidence>
<evidence type="ECO:0000313" key="9">
    <source>
        <dbReference type="Proteomes" id="UP001153714"/>
    </source>
</evidence>
<dbReference type="InterPro" id="IPR001926">
    <property type="entry name" value="TrpB-like_PALP"/>
</dbReference>
<comment type="similarity">
    <text evidence="2">Belongs to the serine/threonine dehydratase family.</text>
</comment>
<feature type="domain" description="Tryptophan synthase beta chain-like PALP" evidence="7">
    <location>
        <begin position="4"/>
        <end position="247"/>
    </location>
</feature>
<dbReference type="AlphaFoldDB" id="A0A9N9WF63"/>